<evidence type="ECO:0000313" key="1">
    <source>
        <dbReference type="EMBL" id="OGE71719.1"/>
    </source>
</evidence>
<gene>
    <name evidence="1" type="ORF">A2617_02130</name>
</gene>
<dbReference type="Proteomes" id="UP000177135">
    <property type="component" value="Unassembled WGS sequence"/>
</dbReference>
<dbReference type="Pfam" id="PF13177">
    <property type="entry name" value="DNA_pol3_delta2"/>
    <property type="match status" value="1"/>
</dbReference>
<comment type="caution">
    <text evidence="1">The sequence shown here is derived from an EMBL/GenBank/DDBJ whole genome shotgun (WGS) entry which is preliminary data.</text>
</comment>
<accession>A0A1F5N228</accession>
<dbReference type="InterPro" id="IPR050238">
    <property type="entry name" value="DNA_Rep/Repair_Clamp_Loader"/>
</dbReference>
<evidence type="ECO:0008006" key="3">
    <source>
        <dbReference type="Google" id="ProtNLM"/>
    </source>
</evidence>
<dbReference type="PANTHER" id="PTHR11669">
    <property type="entry name" value="REPLICATION FACTOR C / DNA POLYMERASE III GAMMA-TAU SUBUNIT"/>
    <property type="match status" value="1"/>
</dbReference>
<evidence type="ECO:0000313" key="2">
    <source>
        <dbReference type="Proteomes" id="UP000177135"/>
    </source>
</evidence>
<dbReference type="InterPro" id="IPR027417">
    <property type="entry name" value="P-loop_NTPase"/>
</dbReference>
<dbReference type="SUPFAM" id="SSF52540">
    <property type="entry name" value="P-loop containing nucleoside triphosphate hydrolases"/>
    <property type="match status" value="1"/>
</dbReference>
<dbReference type="EMBL" id="MFEC01000007">
    <property type="protein sequence ID" value="OGE71719.1"/>
    <property type="molecule type" value="Genomic_DNA"/>
</dbReference>
<organism evidence="1 2">
    <name type="scientific">Candidatus Daviesbacteria bacterium RIFOXYD1_FULL_41_10</name>
    <dbReference type="NCBI Taxonomy" id="1797801"/>
    <lineage>
        <taxon>Bacteria</taxon>
        <taxon>Candidatus Daviesiibacteriota</taxon>
    </lineage>
</organism>
<sequence length="214" mass="24585">MISCLIVSPDISKREEEAEKRITSLELSKNHPNLLWLSEEEKLGISEVRHIQEFLSLKPYQGKAQAVVILTAEKLTEPAQNALLKTLEEPNENVTILLGVSAEDQLLPTILSRCSILNPQNTSTSGVEQKFQAEIEKLIGSSMEERFKFVEKLEEREEFLHELIVNFRHKLLEKSLNESITGFLKDLLEAERWAKQKVTMRAILEYLMLKMPQN</sequence>
<reference evidence="1 2" key="1">
    <citation type="journal article" date="2016" name="Nat. Commun.">
        <title>Thousands of microbial genomes shed light on interconnected biogeochemical processes in an aquifer system.</title>
        <authorList>
            <person name="Anantharaman K."/>
            <person name="Brown C.T."/>
            <person name="Hug L.A."/>
            <person name="Sharon I."/>
            <person name="Castelle C.J."/>
            <person name="Probst A.J."/>
            <person name="Thomas B.C."/>
            <person name="Singh A."/>
            <person name="Wilkins M.J."/>
            <person name="Karaoz U."/>
            <person name="Brodie E.L."/>
            <person name="Williams K.H."/>
            <person name="Hubbard S.S."/>
            <person name="Banfield J.F."/>
        </authorList>
    </citation>
    <scope>NUCLEOTIDE SEQUENCE [LARGE SCALE GENOMIC DNA]</scope>
</reference>
<dbReference type="PANTHER" id="PTHR11669:SF8">
    <property type="entry name" value="DNA POLYMERASE III SUBUNIT DELTA"/>
    <property type="match status" value="1"/>
</dbReference>
<dbReference type="GO" id="GO:0006261">
    <property type="term" value="P:DNA-templated DNA replication"/>
    <property type="evidence" value="ECO:0007669"/>
    <property type="project" value="TreeGrafter"/>
</dbReference>
<protein>
    <recommendedName>
        <fullName evidence="3">DNA polymerase III subunit delta</fullName>
    </recommendedName>
</protein>
<proteinExistence type="predicted"/>
<name>A0A1F5N228_9BACT</name>
<dbReference type="Gene3D" id="3.40.50.300">
    <property type="entry name" value="P-loop containing nucleotide triphosphate hydrolases"/>
    <property type="match status" value="1"/>
</dbReference>
<dbReference type="AlphaFoldDB" id="A0A1F5N228"/>